<evidence type="ECO:0000313" key="1">
    <source>
        <dbReference type="EMBL" id="EJQ98578.1"/>
    </source>
</evidence>
<dbReference type="EMBL" id="AHEN01000033">
    <property type="protein sequence ID" value="EJQ98578.1"/>
    <property type="molecule type" value="Genomic_DNA"/>
</dbReference>
<comment type="caution">
    <text evidence="1">The sequence shown here is derived from an EMBL/GenBank/DDBJ whole genome shotgun (WGS) entry which is preliminary data.</text>
</comment>
<dbReference type="AlphaFoldDB" id="J8BXD6"/>
<dbReference type="Proteomes" id="UP000006997">
    <property type="component" value="Unassembled WGS sequence"/>
</dbReference>
<gene>
    <name evidence="1" type="ORF">II3_03492</name>
</gene>
<protein>
    <submittedName>
        <fullName evidence="1">Uncharacterized protein</fullName>
    </submittedName>
</protein>
<dbReference type="PATRIC" id="fig|1053219.3.peg.3567"/>
<name>J8BXD6_BACCE</name>
<evidence type="ECO:0000313" key="2">
    <source>
        <dbReference type="Proteomes" id="UP000006997"/>
    </source>
</evidence>
<reference evidence="1 2" key="1">
    <citation type="submission" date="2012-04" db="EMBL/GenBank/DDBJ databases">
        <title>The Genome Sequence of Bacillus cereus MC67.</title>
        <authorList>
            <consortium name="The Broad Institute Genome Sequencing Platform"/>
            <consortium name="The Broad Institute Genome Sequencing Center for Infectious Disease"/>
            <person name="Feldgarden M."/>
            <person name="Van der Auwera G.A."/>
            <person name="Mahillon J."/>
            <person name="Duprez V."/>
            <person name="Timmery S."/>
            <person name="Mattelet C."/>
            <person name="Dierick K."/>
            <person name="Sun M."/>
            <person name="Yu Z."/>
            <person name="Zhu L."/>
            <person name="Hu X."/>
            <person name="Shank E.B."/>
            <person name="Swiecicka I."/>
            <person name="Hansen B.M."/>
            <person name="Andrup L."/>
            <person name="Young S.K."/>
            <person name="Zeng Q."/>
            <person name="Gargeya S."/>
            <person name="Fitzgerald M."/>
            <person name="Haas B."/>
            <person name="Abouelleil A."/>
            <person name="Alvarado L."/>
            <person name="Arachchi H.M."/>
            <person name="Berlin A."/>
            <person name="Chapman S.B."/>
            <person name="Goldberg J."/>
            <person name="Griggs A."/>
            <person name="Gujja S."/>
            <person name="Hansen M."/>
            <person name="Howarth C."/>
            <person name="Imamovic A."/>
            <person name="Larimer J."/>
            <person name="McCowen C."/>
            <person name="Montmayeur A."/>
            <person name="Murphy C."/>
            <person name="Neiman D."/>
            <person name="Pearson M."/>
            <person name="Priest M."/>
            <person name="Roberts A."/>
            <person name="Saif S."/>
            <person name="Shea T."/>
            <person name="Sisk P."/>
            <person name="Sykes S."/>
            <person name="Wortman J."/>
            <person name="Nusbaum C."/>
            <person name="Birren B."/>
        </authorList>
    </citation>
    <scope>NUCLEOTIDE SEQUENCE [LARGE SCALE GENOMIC DNA]</scope>
    <source>
        <strain evidence="1 2">MC67</strain>
    </source>
</reference>
<proteinExistence type="predicted"/>
<dbReference type="HOGENOM" id="CLU_218605_0_0_9"/>
<organism evidence="1 2">
    <name type="scientific">Bacillus cereus MC67</name>
    <dbReference type="NCBI Taxonomy" id="1053219"/>
    <lineage>
        <taxon>Bacteria</taxon>
        <taxon>Bacillati</taxon>
        <taxon>Bacillota</taxon>
        <taxon>Bacilli</taxon>
        <taxon>Bacillales</taxon>
        <taxon>Bacillaceae</taxon>
        <taxon>Bacillus</taxon>
        <taxon>Bacillus cereus group</taxon>
    </lineage>
</organism>
<sequence length="49" mass="5622">MECVGLFIAVAYLLKVKKWVYVKGVMDLNPSFLDGREDLAMRRSGQILF</sequence>
<accession>J8BXD6</accession>